<reference evidence="3" key="1">
    <citation type="journal article" date="2018" name="Nat. Microbiol.">
        <title>Leveraging single-cell genomics to expand the fungal tree of life.</title>
        <authorList>
            <person name="Ahrendt S.R."/>
            <person name="Quandt C.A."/>
            <person name="Ciobanu D."/>
            <person name="Clum A."/>
            <person name="Salamov A."/>
            <person name="Andreopoulos B."/>
            <person name="Cheng J.F."/>
            <person name="Woyke T."/>
            <person name="Pelin A."/>
            <person name="Henrissat B."/>
            <person name="Reynolds N.K."/>
            <person name="Benny G.L."/>
            <person name="Smith M.E."/>
            <person name="James T.Y."/>
            <person name="Grigoriev I.V."/>
        </authorList>
    </citation>
    <scope>NUCLEOTIDE SEQUENCE [LARGE SCALE GENOMIC DNA]</scope>
</reference>
<keyword evidence="3" id="KW-1185">Reference proteome</keyword>
<feature type="region of interest" description="Disordered" evidence="1">
    <location>
        <begin position="453"/>
        <end position="473"/>
    </location>
</feature>
<organism evidence="2 3">
    <name type="scientific">Blyttiomyces helicus</name>
    <dbReference type="NCBI Taxonomy" id="388810"/>
    <lineage>
        <taxon>Eukaryota</taxon>
        <taxon>Fungi</taxon>
        <taxon>Fungi incertae sedis</taxon>
        <taxon>Chytridiomycota</taxon>
        <taxon>Chytridiomycota incertae sedis</taxon>
        <taxon>Chytridiomycetes</taxon>
        <taxon>Chytridiomycetes incertae sedis</taxon>
        <taxon>Blyttiomyces</taxon>
    </lineage>
</organism>
<evidence type="ECO:0000313" key="2">
    <source>
        <dbReference type="EMBL" id="RKO88046.1"/>
    </source>
</evidence>
<evidence type="ECO:0000313" key="3">
    <source>
        <dbReference type="Proteomes" id="UP000269721"/>
    </source>
</evidence>
<feature type="region of interest" description="Disordered" evidence="1">
    <location>
        <begin position="198"/>
        <end position="246"/>
    </location>
</feature>
<sequence length="530" mass="55524">MAIKSTFDSRGGKWSRNCTRACSGGICRIGGASRGSLLMFKGVIPLPDLLVTPNRYIAKWGDVPDSATCLTCSNVAPAGIAVSTPTDNGAVAGWAECRRPLLEAIDDVELAAGSPLGATDGVVGGVTAAVGSCLNSDMAFGVARGESEVVGGGMAEGGTMAELDDGTAAKVLAEEYEAAAEPSGLAIMTEGSDFDGDWRLAGARGGPDATGGASSGSWPRGNEAGKSHSMKMHSLPGNRPTGFKQSQDLNLSRHSVFASTSGLTESEHRRQFAPKLNRRISLDKGFNPVPQQAPVLIKQQEQPLLGVEVARAASRETRRAAESSRVTPLLVNEPKALQTGAPTTKSVLILLPPEADDESPSSARIVPRACVSTLPLDSEGYLAADREGTLPPAASPSRDREGFTAIGPRAQPCAPPPIQAFAPQDKARIQFLWSSYIAGDTDPLTARMLACNRSRPRPRPDTPLSPTFPGIEDADDPSDLALLAISWADIDFSLVADLLAEEDDTVEDPLGDNWPCLPASPPTLTLNKQL</sequence>
<feature type="region of interest" description="Disordered" evidence="1">
    <location>
        <begin position="506"/>
        <end position="530"/>
    </location>
</feature>
<protein>
    <submittedName>
        <fullName evidence="2">Uncharacterized protein</fullName>
    </submittedName>
</protein>
<proteinExistence type="predicted"/>
<gene>
    <name evidence="2" type="ORF">BDK51DRAFT_42635</name>
</gene>
<dbReference type="AlphaFoldDB" id="A0A4P9WCG2"/>
<name>A0A4P9WCG2_9FUNG</name>
<evidence type="ECO:0000256" key="1">
    <source>
        <dbReference type="SAM" id="MobiDB-lite"/>
    </source>
</evidence>
<dbReference type="Proteomes" id="UP000269721">
    <property type="component" value="Unassembled WGS sequence"/>
</dbReference>
<accession>A0A4P9WCG2</accession>
<dbReference type="EMBL" id="KZ996976">
    <property type="protein sequence ID" value="RKO88046.1"/>
    <property type="molecule type" value="Genomic_DNA"/>
</dbReference>